<keyword evidence="5 7" id="KW-0413">Isomerase</keyword>
<evidence type="ECO:0000256" key="5">
    <source>
        <dbReference type="ARBA" id="ARBA00023235"/>
    </source>
</evidence>
<evidence type="ECO:0000256" key="7">
    <source>
        <dbReference type="HAMAP-Rule" id="MF_00258"/>
    </source>
</evidence>
<keyword evidence="3 7" id="KW-0133">Cell shape</keyword>
<comment type="function">
    <text evidence="7">Provides the (R)-glutamate required for cell wall biosynthesis.</text>
</comment>
<comment type="caution">
    <text evidence="7">Lacks conserved residue(s) required for the propagation of feature annotation.</text>
</comment>
<dbReference type="SUPFAM" id="SSF53681">
    <property type="entry name" value="Aspartate/glutamate racemase"/>
    <property type="match status" value="2"/>
</dbReference>
<sequence>MEVLNKLRLSTAAIGFFDSGVGGTSVWTEVIHLLPHENTIYLADSKNAPYGIRSKDEIISLSVKNTDYLISQGCKLIAVPCNTATTNAIDYLRSHYDIPFIGIEPAIKPAALQSDTKKIGILATKGTLSSQLFKTTQERFTQDIDTIEVVGTGIVELIESGKTNSLEMRHLLKRIVEPLLISNIDYLVLGCSHYPYIKHLLKEMLPNNVKIIDSGTAVARQTLAILQEHQLLNESSELGQHRLYSNADLTVLKDIVGMDEYRQVAYLDF</sequence>
<evidence type="ECO:0000256" key="3">
    <source>
        <dbReference type="ARBA" id="ARBA00022960"/>
    </source>
</evidence>
<dbReference type="PROSITE" id="PS00923">
    <property type="entry name" value="ASP_GLU_RACEMASE_1"/>
    <property type="match status" value="1"/>
</dbReference>
<feature type="binding site" evidence="7">
    <location>
        <begin position="18"/>
        <end position="19"/>
    </location>
    <ligand>
        <name>substrate</name>
    </ligand>
</feature>
<evidence type="ECO:0000256" key="4">
    <source>
        <dbReference type="ARBA" id="ARBA00022984"/>
    </source>
</evidence>
<protein>
    <recommendedName>
        <fullName evidence="2 7">Glutamate racemase</fullName>
        <ecNumber evidence="2 7">5.1.1.3</ecNumber>
    </recommendedName>
</protein>
<gene>
    <name evidence="7" type="primary">murI</name>
    <name evidence="8" type="ORF">NMS_1042</name>
</gene>
<dbReference type="HAMAP" id="MF_00258">
    <property type="entry name" value="Glu_racemase"/>
    <property type="match status" value="1"/>
</dbReference>
<feature type="active site" description="Proton donor/acceptor" evidence="7">
    <location>
        <position position="191"/>
    </location>
</feature>
<dbReference type="GO" id="GO:0008360">
    <property type="term" value="P:regulation of cell shape"/>
    <property type="evidence" value="ECO:0007669"/>
    <property type="project" value="UniProtKB-KW"/>
</dbReference>
<dbReference type="UniPathway" id="UPA00219"/>
<dbReference type="InterPro" id="IPR001920">
    <property type="entry name" value="Asp/Glu_race"/>
</dbReference>
<feature type="binding site" evidence="7">
    <location>
        <begin position="82"/>
        <end position="83"/>
    </location>
    <ligand>
        <name>substrate</name>
    </ligand>
</feature>
<comment type="similarity">
    <text evidence="7">Belongs to the aspartate/glutamate racemases family.</text>
</comment>
<feature type="active site" description="Proton donor/acceptor" evidence="7">
    <location>
        <position position="81"/>
    </location>
</feature>
<evidence type="ECO:0000313" key="9">
    <source>
        <dbReference type="Proteomes" id="UP000031760"/>
    </source>
</evidence>
<proteinExistence type="inferred from homology"/>
<dbReference type="Pfam" id="PF01177">
    <property type="entry name" value="Asp_Glu_race"/>
    <property type="match status" value="1"/>
</dbReference>
<dbReference type="PANTHER" id="PTHR21198:SF3">
    <property type="entry name" value="GLUTAMATE RACEMASE"/>
    <property type="match status" value="1"/>
</dbReference>
<dbReference type="HOGENOM" id="CLU_052344_1_0_10"/>
<dbReference type="Gene3D" id="3.40.50.1860">
    <property type="match status" value="2"/>
</dbReference>
<dbReference type="InterPro" id="IPR015942">
    <property type="entry name" value="Asp/Glu/hydantoin_racemase"/>
</dbReference>
<dbReference type="GO" id="GO:0009252">
    <property type="term" value="P:peptidoglycan biosynthetic process"/>
    <property type="evidence" value="ECO:0007669"/>
    <property type="project" value="UniProtKB-UniRule"/>
</dbReference>
<evidence type="ECO:0000256" key="2">
    <source>
        <dbReference type="ARBA" id="ARBA00013090"/>
    </source>
</evidence>
<evidence type="ECO:0000313" key="8">
    <source>
        <dbReference type="EMBL" id="BAO55051.1"/>
    </source>
</evidence>
<feature type="binding site" evidence="7">
    <location>
        <begin position="50"/>
        <end position="51"/>
    </location>
    <ligand>
        <name>substrate</name>
    </ligand>
</feature>
<dbReference type="InterPro" id="IPR018187">
    <property type="entry name" value="Asp/Glu_racemase_AS_1"/>
</dbReference>
<dbReference type="GO" id="GO:0008881">
    <property type="term" value="F:glutamate racemase activity"/>
    <property type="evidence" value="ECO:0007669"/>
    <property type="project" value="UniProtKB-UniRule"/>
</dbReference>
<dbReference type="EC" id="5.1.1.3" evidence="2 7"/>
<dbReference type="STRING" id="1454201.NMS_1042"/>
<evidence type="ECO:0000256" key="6">
    <source>
        <dbReference type="ARBA" id="ARBA00023316"/>
    </source>
</evidence>
<evidence type="ECO:0000256" key="1">
    <source>
        <dbReference type="ARBA" id="ARBA00001602"/>
    </source>
</evidence>
<reference evidence="8 9" key="1">
    <citation type="journal article" date="2014" name="Proc. Natl. Acad. Sci. U.S.A.">
        <title>Functional characterization of flavobacteria rhodopsins reveals a unique class of light-driven chloride pump in bacteria.</title>
        <authorList>
            <person name="Yoshizawa S."/>
            <person name="Kumagai Y."/>
            <person name="Kim H."/>
            <person name="Ogura Y."/>
            <person name="Hayashi T."/>
            <person name="Iwasaki W."/>
            <person name="DeLong E.F."/>
            <person name="Kogure K."/>
        </authorList>
    </citation>
    <scope>NUCLEOTIDE SEQUENCE [LARGE SCALE GENOMIC DNA]</scope>
    <source>
        <strain evidence="8 9">S1-08</strain>
    </source>
</reference>
<dbReference type="AlphaFoldDB" id="W8VZR8"/>
<dbReference type="Proteomes" id="UP000031760">
    <property type="component" value="Chromosome"/>
</dbReference>
<comment type="catalytic activity">
    <reaction evidence="1 7">
        <text>L-glutamate = D-glutamate</text>
        <dbReference type="Rhea" id="RHEA:12813"/>
        <dbReference type="ChEBI" id="CHEBI:29985"/>
        <dbReference type="ChEBI" id="CHEBI:29986"/>
        <dbReference type="EC" id="5.1.1.3"/>
    </reaction>
</comment>
<organism evidence="8 9">
    <name type="scientific">Nonlabens marinus S1-08</name>
    <dbReference type="NCBI Taxonomy" id="1454201"/>
    <lineage>
        <taxon>Bacteria</taxon>
        <taxon>Pseudomonadati</taxon>
        <taxon>Bacteroidota</taxon>
        <taxon>Flavobacteriia</taxon>
        <taxon>Flavobacteriales</taxon>
        <taxon>Flavobacteriaceae</taxon>
        <taxon>Nonlabens</taxon>
    </lineage>
</organism>
<dbReference type="PANTHER" id="PTHR21198">
    <property type="entry name" value="GLUTAMATE RACEMASE"/>
    <property type="match status" value="1"/>
</dbReference>
<name>W8VZR8_9FLAO</name>
<dbReference type="InterPro" id="IPR004391">
    <property type="entry name" value="Glu_race"/>
</dbReference>
<dbReference type="KEGG" id="nmf:NMS_1042"/>
<dbReference type="EMBL" id="AP014548">
    <property type="protein sequence ID" value="BAO55051.1"/>
    <property type="molecule type" value="Genomic_DNA"/>
</dbReference>
<dbReference type="NCBIfam" id="TIGR00067">
    <property type="entry name" value="glut_race"/>
    <property type="match status" value="1"/>
</dbReference>
<comment type="pathway">
    <text evidence="7">Cell wall biogenesis; peptidoglycan biosynthesis.</text>
</comment>
<keyword evidence="4 7" id="KW-0573">Peptidoglycan synthesis</keyword>
<accession>W8VZR8</accession>
<dbReference type="GO" id="GO:0071555">
    <property type="term" value="P:cell wall organization"/>
    <property type="evidence" value="ECO:0007669"/>
    <property type="project" value="UniProtKB-KW"/>
</dbReference>
<keyword evidence="9" id="KW-1185">Reference proteome</keyword>
<keyword evidence="6 7" id="KW-0961">Cell wall biogenesis/degradation</keyword>